<dbReference type="InterPro" id="IPR018637">
    <property type="entry name" value="DUF2059"/>
</dbReference>
<reference evidence="4" key="1">
    <citation type="submission" date="2019-08" db="EMBL/GenBank/DDBJ databases">
        <title>Seonamhaeicola sediminis sp. nov., isolated from marine sediment.</title>
        <authorList>
            <person name="Cao W.R."/>
        </authorList>
    </citation>
    <scope>NUCLEOTIDE SEQUENCE [LARGE SCALE GENOMIC DNA]</scope>
    <source>
        <strain evidence="4">Gy8</strain>
    </source>
</reference>
<protein>
    <submittedName>
        <fullName evidence="3">DUF2059 domain-containing protein</fullName>
    </submittedName>
</protein>
<evidence type="ECO:0000256" key="1">
    <source>
        <dbReference type="SAM" id="SignalP"/>
    </source>
</evidence>
<feature type="signal peptide" evidence="1">
    <location>
        <begin position="1"/>
        <end position="20"/>
    </location>
</feature>
<dbReference type="RefSeq" id="WP_147132017.1">
    <property type="nucleotide sequence ID" value="NZ_VOSC01000012.1"/>
</dbReference>
<sequence>MKKSIFICLFFLALSIHVNAQDTTTFKNETIEFIKLTGAGAAFENAISQIGVMVSDDKKADYTKEATATLGGLYEKLADLYMQEFTKEDIQELTAFYNTKLGKKLAEKQLGLTQKAMMVGQSWGMDLQAIAQKYN</sequence>
<gene>
    <name evidence="3" type="ORF">FUA26_04275</name>
</gene>
<dbReference type="AlphaFoldDB" id="A0A5C7AXW9"/>
<comment type="caution">
    <text evidence="3">The sequence shown here is derived from an EMBL/GenBank/DDBJ whole genome shotgun (WGS) entry which is preliminary data.</text>
</comment>
<dbReference type="Pfam" id="PF09832">
    <property type="entry name" value="DUF2059"/>
    <property type="match status" value="1"/>
</dbReference>
<keyword evidence="1" id="KW-0732">Signal</keyword>
<evidence type="ECO:0000313" key="4">
    <source>
        <dbReference type="Proteomes" id="UP000321790"/>
    </source>
</evidence>
<dbReference type="OrthoDB" id="1143459at2"/>
<organism evidence="3 4">
    <name type="scientific">Seonamhaeicola algicola</name>
    <dbReference type="NCBI Taxonomy" id="1719036"/>
    <lineage>
        <taxon>Bacteria</taxon>
        <taxon>Pseudomonadati</taxon>
        <taxon>Bacteroidota</taxon>
        <taxon>Flavobacteriia</taxon>
        <taxon>Flavobacteriales</taxon>
        <taxon>Flavobacteriaceae</taxon>
    </lineage>
</organism>
<dbReference type="Proteomes" id="UP000321790">
    <property type="component" value="Unassembled WGS sequence"/>
</dbReference>
<dbReference type="EMBL" id="VOSC01000012">
    <property type="protein sequence ID" value="TXE13017.1"/>
    <property type="molecule type" value="Genomic_DNA"/>
</dbReference>
<evidence type="ECO:0000313" key="3">
    <source>
        <dbReference type="EMBL" id="TXE13017.1"/>
    </source>
</evidence>
<proteinExistence type="predicted"/>
<accession>A0A5C7AXW9</accession>
<keyword evidence="4" id="KW-1185">Reference proteome</keyword>
<evidence type="ECO:0000259" key="2">
    <source>
        <dbReference type="Pfam" id="PF09832"/>
    </source>
</evidence>
<feature type="chain" id="PRO_5022833102" evidence="1">
    <location>
        <begin position="21"/>
        <end position="135"/>
    </location>
</feature>
<name>A0A5C7AXW9_9FLAO</name>
<feature type="domain" description="DUF2059" evidence="2">
    <location>
        <begin position="75"/>
        <end position="128"/>
    </location>
</feature>